<keyword evidence="2" id="KW-0282">Flagellum</keyword>
<accession>A0ABV7LS54</accession>
<keyword evidence="2" id="KW-0966">Cell projection</keyword>
<proteinExistence type="predicted"/>
<feature type="region of interest" description="Disordered" evidence="1">
    <location>
        <begin position="30"/>
        <end position="51"/>
    </location>
</feature>
<sequence>MSDLIHDISQATRGLSVQQRLDSMLAQLGKTTTPLPERDSVTGPAAPPTHGELVEPIARINEVMRPYGVEFHINEYDNRTVTRIIDRESGETIRQIPSEEVLRIAESLDELHGRLIRLEA</sequence>
<protein>
    <submittedName>
        <fullName evidence="2">Flagellar protein FlaG</fullName>
    </submittedName>
</protein>
<dbReference type="InterPro" id="IPR005186">
    <property type="entry name" value="FlaG"/>
</dbReference>
<keyword evidence="2" id="KW-0969">Cilium</keyword>
<dbReference type="PANTHER" id="PTHR37166">
    <property type="entry name" value="PROTEIN FLAG"/>
    <property type="match status" value="1"/>
</dbReference>
<dbReference type="PANTHER" id="PTHR37166:SF1">
    <property type="entry name" value="PROTEIN FLAG"/>
    <property type="match status" value="1"/>
</dbReference>
<evidence type="ECO:0000313" key="2">
    <source>
        <dbReference type="EMBL" id="MFC3285194.1"/>
    </source>
</evidence>
<dbReference type="Pfam" id="PF03646">
    <property type="entry name" value="FlaG"/>
    <property type="match status" value="1"/>
</dbReference>
<dbReference type="Proteomes" id="UP001595579">
    <property type="component" value="Unassembled WGS sequence"/>
</dbReference>
<name>A0ABV7LS54_9GAMM</name>
<dbReference type="Gene3D" id="3.30.160.170">
    <property type="entry name" value="FlaG-like"/>
    <property type="match status" value="1"/>
</dbReference>
<evidence type="ECO:0000256" key="1">
    <source>
        <dbReference type="SAM" id="MobiDB-lite"/>
    </source>
</evidence>
<dbReference type="InterPro" id="IPR035924">
    <property type="entry name" value="FlaG-like_sf"/>
</dbReference>
<dbReference type="SUPFAM" id="SSF160214">
    <property type="entry name" value="FlaG-like"/>
    <property type="match status" value="1"/>
</dbReference>
<dbReference type="EMBL" id="JBHRUG010000031">
    <property type="protein sequence ID" value="MFC3285194.1"/>
    <property type="molecule type" value="Genomic_DNA"/>
</dbReference>
<comment type="caution">
    <text evidence="2">The sequence shown here is derived from an EMBL/GenBank/DDBJ whole genome shotgun (WGS) entry which is preliminary data.</text>
</comment>
<gene>
    <name evidence="2" type="ORF">ACFOEV_16455</name>
</gene>
<organism evidence="2 3">
    <name type="scientific">Litchfieldella rifensis</name>
    <dbReference type="NCBI Taxonomy" id="762643"/>
    <lineage>
        <taxon>Bacteria</taxon>
        <taxon>Pseudomonadati</taxon>
        <taxon>Pseudomonadota</taxon>
        <taxon>Gammaproteobacteria</taxon>
        <taxon>Oceanospirillales</taxon>
        <taxon>Halomonadaceae</taxon>
        <taxon>Litchfieldella</taxon>
    </lineage>
</organism>
<keyword evidence="3" id="KW-1185">Reference proteome</keyword>
<reference evidence="3" key="1">
    <citation type="journal article" date="2019" name="Int. J. Syst. Evol. Microbiol.">
        <title>The Global Catalogue of Microorganisms (GCM) 10K type strain sequencing project: providing services to taxonomists for standard genome sequencing and annotation.</title>
        <authorList>
            <consortium name="The Broad Institute Genomics Platform"/>
            <consortium name="The Broad Institute Genome Sequencing Center for Infectious Disease"/>
            <person name="Wu L."/>
            <person name="Ma J."/>
        </authorList>
    </citation>
    <scope>NUCLEOTIDE SEQUENCE [LARGE SCALE GENOMIC DNA]</scope>
    <source>
        <strain evidence="3">CECT 7698</strain>
    </source>
</reference>
<evidence type="ECO:0000313" key="3">
    <source>
        <dbReference type="Proteomes" id="UP001595579"/>
    </source>
</evidence>
<dbReference type="RefSeq" id="WP_386775896.1">
    <property type="nucleotide sequence ID" value="NZ_JBHRUG010000031.1"/>
</dbReference>